<dbReference type="PANTHER" id="PTHR22538:SF0">
    <property type="entry name" value="CILIA- AND FLAGELLA-ASSOCIATED PROTEIN 74"/>
    <property type="match status" value="1"/>
</dbReference>
<dbReference type="Proteomes" id="UP000019118">
    <property type="component" value="Unassembled WGS sequence"/>
</dbReference>
<organism evidence="1 2">
    <name type="scientific">Dendroctonus ponderosae</name>
    <name type="common">Mountain pine beetle</name>
    <dbReference type="NCBI Taxonomy" id="77166"/>
    <lineage>
        <taxon>Eukaryota</taxon>
        <taxon>Metazoa</taxon>
        <taxon>Ecdysozoa</taxon>
        <taxon>Arthropoda</taxon>
        <taxon>Hexapoda</taxon>
        <taxon>Insecta</taxon>
        <taxon>Pterygota</taxon>
        <taxon>Neoptera</taxon>
        <taxon>Endopterygota</taxon>
        <taxon>Coleoptera</taxon>
        <taxon>Polyphaga</taxon>
        <taxon>Cucujiformia</taxon>
        <taxon>Curculionidae</taxon>
        <taxon>Scolytinae</taxon>
        <taxon>Dendroctonus</taxon>
    </lineage>
</organism>
<name>A0AAR5Q4C0_DENPD</name>
<reference evidence="2" key="1">
    <citation type="journal article" date="2013" name="Genome Biol.">
        <title>Draft genome of the mountain pine beetle, Dendroctonus ponderosae Hopkins, a major forest pest.</title>
        <authorList>
            <person name="Keeling C.I."/>
            <person name="Yuen M.M."/>
            <person name="Liao N.Y."/>
            <person name="Docking T.R."/>
            <person name="Chan S.K."/>
            <person name="Taylor G.A."/>
            <person name="Palmquist D.L."/>
            <person name="Jackman S.D."/>
            <person name="Nguyen A."/>
            <person name="Li M."/>
            <person name="Henderson H."/>
            <person name="Janes J.K."/>
            <person name="Zhao Y."/>
            <person name="Pandoh P."/>
            <person name="Moore R."/>
            <person name="Sperling F.A."/>
            <person name="Huber D.P."/>
            <person name="Birol I."/>
            <person name="Jones S.J."/>
            <person name="Bohlmann J."/>
        </authorList>
    </citation>
    <scope>NUCLEOTIDE SEQUENCE</scope>
</reference>
<protein>
    <recommendedName>
        <fullName evidence="3">Abnormal spindle-like microcephaly-associated protein ASH domain-containing protein</fullName>
    </recommendedName>
</protein>
<dbReference type="PANTHER" id="PTHR22538">
    <property type="entry name" value="CILIA- AND FLAGELLA-ASSOCIATED PROTEIN 74"/>
    <property type="match status" value="1"/>
</dbReference>
<evidence type="ECO:0008006" key="3">
    <source>
        <dbReference type="Google" id="ProtNLM"/>
    </source>
</evidence>
<dbReference type="EnsemblMetazoa" id="XM_019912545.1">
    <property type="protein sequence ID" value="XP_019768104.1"/>
    <property type="gene ID" value="LOC109543032"/>
</dbReference>
<proteinExistence type="predicted"/>
<dbReference type="AlphaFoldDB" id="A0AAR5Q4C0"/>
<sequence>MAYWRSLEPYHIRASFTCTIDYEPSKGHKKRDKLQLDAICKVVRPDFIADLSQQRIAFGKCLIGTGATRTITIRNLTDRNIKPRVSLLSPAGGFFASCMRELPPGACGKLRLCFRPTVPHKVTEFMEIRSNATLVPLVLSGEGVLPVIKITPAYGVFRVETKRSKLKEVHLKIENASEAPASVQLEKLFEIEGLASKEHKEKTSEGLTEKELETVEKCFSKVTGQSHFAFKSGDGALNIPPTSSSSVTIQCGDPELLAKTQEAKHSKRGHKDGHTVAAENEGREEKQYIVQYNLRVGTAYIQSAVVVCSIKN</sequence>
<reference evidence="1" key="2">
    <citation type="submission" date="2024-08" db="UniProtKB">
        <authorList>
            <consortium name="EnsemblMetazoa"/>
        </authorList>
    </citation>
    <scope>IDENTIFICATION</scope>
</reference>
<keyword evidence="2" id="KW-1185">Reference proteome</keyword>
<dbReference type="Gene3D" id="2.60.40.10">
    <property type="entry name" value="Immunoglobulins"/>
    <property type="match status" value="1"/>
</dbReference>
<accession>A0AAR5Q4C0</accession>
<dbReference type="InterPro" id="IPR013783">
    <property type="entry name" value="Ig-like_fold"/>
</dbReference>
<evidence type="ECO:0000313" key="1">
    <source>
        <dbReference type="EnsemblMetazoa" id="XP_019768104.1"/>
    </source>
</evidence>
<evidence type="ECO:0000313" key="2">
    <source>
        <dbReference type="Proteomes" id="UP000019118"/>
    </source>
</evidence>